<dbReference type="SUPFAM" id="SSF55811">
    <property type="entry name" value="Nudix"/>
    <property type="match status" value="1"/>
</dbReference>
<gene>
    <name evidence="4" type="ORF">CGOC_LOCUS3891</name>
</gene>
<comment type="similarity">
    <text evidence="1">Belongs to the Nudix hydrolase family.</text>
</comment>
<feature type="domain" description="Nudix hydrolase" evidence="3">
    <location>
        <begin position="66"/>
        <end position="194"/>
    </location>
</feature>
<dbReference type="PANTHER" id="PTHR13994:SF13">
    <property type="entry name" value="FI03680P"/>
    <property type="match status" value="1"/>
</dbReference>
<dbReference type="PANTHER" id="PTHR13994">
    <property type="entry name" value="NUDIX HYDROLASE RELATED"/>
    <property type="match status" value="1"/>
</dbReference>
<dbReference type="Pfam" id="PF18290">
    <property type="entry name" value="Nudix_hydro"/>
    <property type="match status" value="1"/>
</dbReference>
<sequence>MPLKKGDLWEGACHWPCSTVIGGRPDSSLIPVLVDYGFAFHHTQSDYLVMTKWLPNTPSTIPRYAHTMIGVGGLVIDSNDRILLMKEKRGRYLGWKFPGGASDPNESIFDTAAREVLEETGVTAVGKALLCFRQVQVSQFENVGDIYFICLMDAVDLAIRPCPSETADCKWFTREQIATLSESEFHEFNREVLNRYDVWKAAGRRGCHIANCQFTGRKCHMFYIE</sequence>
<name>A0A3P6R967_CYLGO</name>
<dbReference type="InterPro" id="IPR020084">
    <property type="entry name" value="NUDIX_hydrolase_CS"/>
</dbReference>
<evidence type="ECO:0000259" key="3">
    <source>
        <dbReference type="PROSITE" id="PS51462"/>
    </source>
</evidence>
<dbReference type="InterPro" id="IPR000086">
    <property type="entry name" value="NUDIX_hydrolase_dom"/>
</dbReference>
<proteinExistence type="inferred from homology"/>
<dbReference type="Pfam" id="PF00293">
    <property type="entry name" value="NUDIX"/>
    <property type="match status" value="1"/>
</dbReference>
<dbReference type="InterPro" id="IPR003293">
    <property type="entry name" value="Nudix_hydrolase6-like"/>
</dbReference>
<dbReference type="GO" id="GO:0035529">
    <property type="term" value="F:NADH pyrophosphatase activity"/>
    <property type="evidence" value="ECO:0007669"/>
    <property type="project" value="TreeGrafter"/>
</dbReference>
<dbReference type="InterPro" id="IPR015797">
    <property type="entry name" value="NUDIX_hydrolase-like_dom_sf"/>
</dbReference>
<keyword evidence="2" id="KW-0378">Hydrolase</keyword>
<dbReference type="AlphaFoldDB" id="A0A3P6R967"/>
<protein>
    <recommendedName>
        <fullName evidence="3">Nudix hydrolase domain-containing protein</fullName>
    </recommendedName>
</protein>
<evidence type="ECO:0000256" key="2">
    <source>
        <dbReference type="ARBA" id="ARBA00022801"/>
    </source>
</evidence>
<accession>A0A3P6R967</accession>
<dbReference type="CDD" id="cd04670">
    <property type="entry name" value="NUDIX_ASFGF2_Nudt6"/>
    <property type="match status" value="1"/>
</dbReference>
<dbReference type="PRINTS" id="PR01356">
    <property type="entry name" value="GFGPROTEIN"/>
</dbReference>
<dbReference type="Gene3D" id="3.40.630.30">
    <property type="match status" value="1"/>
</dbReference>
<dbReference type="PROSITE" id="PS00893">
    <property type="entry name" value="NUDIX_BOX"/>
    <property type="match status" value="1"/>
</dbReference>
<dbReference type="InterPro" id="IPR040618">
    <property type="entry name" value="Pre-Nudix"/>
</dbReference>
<evidence type="ECO:0000256" key="1">
    <source>
        <dbReference type="ARBA" id="ARBA00005582"/>
    </source>
</evidence>
<dbReference type="EMBL" id="UYRV01010107">
    <property type="protein sequence ID" value="VDK57169.1"/>
    <property type="molecule type" value="Genomic_DNA"/>
</dbReference>
<dbReference type="PROSITE" id="PS51462">
    <property type="entry name" value="NUDIX"/>
    <property type="match status" value="1"/>
</dbReference>
<organism evidence="4 5">
    <name type="scientific">Cylicostephanus goldi</name>
    <name type="common">Nematode worm</name>
    <dbReference type="NCBI Taxonomy" id="71465"/>
    <lineage>
        <taxon>Eukaryota</taxon>
        <taxon>Metazoa</taxon>
        <taxon>Ecdysozoa</taxon>
        <taxon>Nematoda</taxon>
        <taxon>Chromadorea</taxon>
        <taxon>Rhabditida</taxon>
        <taxon>Rhabditina</taxon>
        <taxon>Rhabditomorpha</taxon>
        <taxon>Strongyloidea</taxon>
        <taxon>Strongylidae</taxon>
        <taxon>Cylicostephanus</taxon>
    </lineage>
</organism>
<evidence type="ECO:0000313" key="4">
    <source>
        <dbReference type="EMBL" id="VDK57169.1"/>
    </source>
</evidence>
<keyword evidence="5" id="KW-1185">Reference proteome</keyword>
<dbReference type="GO" id="GO:0051287">
    <property type="term" value="F:NAD binding"/>
    <property type="evidence" value="ECO:0007669"/>
    <property type="project" value="TreeGrafter"/>
</dbReference>
<reference evidence="4 5" key="1">
    <citation type="submission" date="2018-11" db="EMBL/GenBank/DDBJ databases">
        <authorList>
            <consortium name="Pathogen Informatics"/>
        </authorList>
    </citation>
    <scope>NUCLEOTIDE SEQUENCE [LARGE SCALE GENOMIC DNA]</scope>
</reference>
<dbReference type="OrthoDB" id="447842at2759"/>
<dbReference type="Proteomes" id="UP000271889">
    <property type="component" value="Unassembled WGS sequence"/>
</dbReference>
<dbReference type="Gene3D" id="3.90.79.10">
    <property type="entry name" value="Nucleoside Triphosphate Pyrophosphohydrolase"/>
    <property type="match status" value="1"/>
</dbReference>
<evidence type="ECO:0000313" key="5">
    <source>
        <dbReference type="Proteomes" id="UP000271889"/>
    </source>
</evidence>
<dbReference type="GO" id="GO:0047631">
    <property type="term" value="F:ADP-ribose diphosphatase activity"/>
    <property type="evidence" value="ECO:0007669"/>
    <property type="project" value="TreeGrafter"/>
</dbReference>